<evidence type="ECO:0008006" key="4">
    <source>
        <dbReference type="Google" id="ProtNLM"/>
    </source>
</evidence>
<protein>
    <recommendedName>
        <fullName evidence="4">Tat (Twin-arginine translocation) pathway signal sequence</fullName>
    </recommendedName>
</protein>
<dbReference type="Proteomes" id="UP001596395">
    <property type="component" value="Unassembled WGS sequence"/>
</dbReference>
<evidence type="ECO:0000313" key="3">
    <source>
        <dbReference type="Proteomes" id="UP001596395"/>
    </source>
</evidence>
<keyword evidence="3" id="KW-1185">Reference proteome</keyword>
<accession>A0ABD5VBX2</accession>
<name>A0ABD5VBX2_9EURY</name>
<dbReference type="EMBL" id="JBHSXN010000001">
    <property type="protein sequence ID" value="MFC6952373.1"/>
    <property type="molecule type" value="Genomic_DNA"/>
</dbReference>
<dbReference type="PROSITE" id="PS51257">
    <property type="entry name" value="PROKAR_LIPOPROTEIN"/>
    <property type="match status" value="1"/>
</dbReference>
<evidence type="ECO:0000256" key="1">
    <source>
        <dbReference type="SAM" id="MobiDB-lite"/>
    </source>
</evidence>
<dbReference type="RefSeq" id="WP_336349354.1">
    <property type="nucleotide sequence ID" value="NZ_JAZAQL010000001.1"/>
</dbReference>
<dbReference type="AlphaFoldDB" id="A0ABD5VBX2"/>
<reference evidence="2 3" key="1">
    <citation type="journal article" date="2019" name="Int. J. Syst. Evol. Microbiol.">
        <title>The Global Catalogue of Microorganisms (GCM) 10K type strain sequencing project: providing services to taxonomists for standard genome sequencing and annotation.</title>
        <authorList>
            <consortium name="The Broad Institute Genomics Platform"/>
            <consortium name="The Broad Institute Genome Sequencing Center for Infectious Disease"/>
            <person name="Wu L."/>
            <person name="Ma J."/>
        </authorList>
    </citation>
    <scope>NUCLEOTIDE SEQUENCE [LARGE SCALE GENOMIC DNA]</scope>
    <source>
        <strain evidence="2 3">GX26</strain>
    </source>
</reference>
<gene>
    <name evidence="2" type="ORF">ACFQGB_05820</name>
</gene>
<comment type="caution">
    <text evidence="2">The sequence shown here is derived from an EMBL/GenBank/DDBJ whole genome shotgun (WGS) entry which is preliminary data.</text>
</comment>
<feature type="region of interest" description="Disordered" evidence="1">
    <location>
        <begin position="36"/>
        <end position="69"/>
    </location>
</feature>
<proteinExistence type="predicted"/>
<sequence>MNRRDVLKRAGAATAAGGMASVAGCGVLGSCGPGENEIGALAERAREQDEETESGNESGSGSETTEELPRVVGAIEKATQSEVIVDDGTGRASLQTLGGGFQLQNIENGDCAYAVGFPIEPDAETDADVTIIVTDIGLEE</sequence>
<evidence type="ECO:0000313" key="2">
    <source>
        <dbReference type="EMBL" id="MFC6952373.1"/>
    </source>
</evidence>
<organism evidence="2 3">
    <name type="scientific">Halorubellus litoreus</name>
    <dbReference type="NCBI Taxonomy" id="755308"/>
    <lineage>
        <taxon>Archaea</taxon>
        <taxon>Methanobacteriati</taxon>
        <taxon>Methanobacteriota</taxon>
        <taxon>Stenosarchaea group</taxon>
        <taxon>Halobacteria</taxon>
        <taxon>Halobacteriales</taxon>
        <taxon>Halorubellaceae</taxon>
        <taxon>Halorubellus</taxon>
    </lineage>
</organism>